<name>D3ASJ5_9FIRM</name>
<sequence>MYAVTKTYKDFNGVERTETKLFNLTETEVMEMELGTAGGVAEMLQRIVDAKDQPTIIKFFKEFILKAYGEKSADGTYFEKSEEISRKFACTQFYNLLFMELATDDSKAAEFVNHVIPKVVDIKKHSENPEIAPVVATMN</sequence>
<evidence type="ECO:0000313" key="2">
    <source>
        <dbReference type="Proteomes" id="UP000004968"/>
    </source>
</evidence>
<dbReference type="InterPro" id="IPR057005">
    <property type="entry name" value="Phage_TAC_17"/>
</dbReference>
<dbReference type="GeneID" id="93146997"/>
<gene>
    <name evidence="1" type="ORF">CLOSTHATH_06603</name>
</gene>
<protein>
    <submittedName>
        <fullName evidence="1">Uncharacterized protein</fullName>
    </submittedName>
</protein>
<dbReference type="Proteomes" id="UP000004968">
    <property type="component" value="Unassembled WGS sequence"/>
</dbReference>
<proteinExistence type="predicted"/>
<dbReference type="HOGENOM" id="CLU_1934380_0_0_9"/>
<accession>D3ASJ5</accession>
<evidence type="ECO:0000313" key="1">
    <source>
        <dbReference type="EMBL" id="EFC95211.1"/>
    </source>
</evidence>
<comment type="caution">
    <text evidence="1">The sequence shown here is derived from an EMBL/GenBank/DDBJ whole genome shotgun (WGS) entry which is preliminary data.</text>
</comment>
<dbReference type="EMBL" id="ACIO01000802">
    <property type="protein sequence ID" value="EFC95211.1"/>
    <property type="molecule type" value="Genomic_DNA"/>
</dbReference>
<organism evidence="1 2">
    <name type="scientific">Hungatella hathewayi DSM 13479</name>
    <dbReference type="NCBI Taxonomy" id="566550"/>
    <lineage>
        <taxon>Bacteria</taxon>
        <taxon>Bacillati</taxon>
        <taxon>Bacillota</taxon>
        <taxon>Clostridia</taxon>
        <taxon>Lachnospirales</taxon>
        <taxon>Lachnospiraceae</taxon>
        <taxon>Hungatella</taxon>
    </lineage>
</organism>
<dbReference type="RefSeq" id="WP_003500504.1">
    <property type="nucleotide sequence ID" value="NZ_GG667857.1"/>
</dbReference>
<dbReference type="Pfam" id="PF23803">
    <property type="entry name" value="Phage_TAC_17"/>
    <property type="match status" value="1"/>
</dbReference>
<reference evidence="1 2" key="1">
    <citation type="submission" date="2010-01" db="EMBL/GenBank/DDBJ databases">
        <authorList>
            <person name="Weinstock G."/>
            <person name="Sodergren E."/>
            <person name="Clifton S."/>
            <person name="Fulton L."/>
            <person name="Fulton B."/>
            <person name="Courtney L."/>
            <person name="Fronick C."/>
            <person name="Harrison M."/>
            <person name="Strong C."/>
            <person name="Farmer C."/>
            <person name="Delahaunty K."/>
            <person name="Markovic C."/>
            <person name="Hall O."/>
            <person name="Minx P."/>
            <person name="Tomlinson C."/>
            <person name="Mitreva M."/>
            <person name="Nelson J."/>
            <person name="Hou S."/>
            <person name="Wollam A."/>
            <person name="Pepin K.H."/>
            <person name="Johnson M."/>
            <person name="Bhonagiri V."/>
            <person name="Nash W.E."/>
            <person name="Warren W."/>
            <person name="Chinwalla A."/>
            <person name="Mardis E.R."/>
            <person name="Wilson R.K."/>
        </authorList>
    </citation>
    <scope>NUCLEOTIDE SEQUENCE [LARGE SCALE GENOMIC DNA]</scope>
    <source>
        <strain evidence="1 2">DSM 13479</strain>
    </source>
</reference>
<dbReference type="AlphaFoldDB" id="D3ASJ5"/>